<feature type="coiled-coil region" evidence="5">
    <location>
        <begin position="408"/>
        <end position="504"/>
    </location>
</feature>
<dbReference type="Proteomes" id="UP001281761">
    <property type="component" value="Unassembled WGS sequence"/>
</dbReference>
<dbReference type="InterPro" id="IPR000315">
    <property type="entry name" value="Znf_B-box"/>
</dbReference>
<dbReference type="SMART" id="SM00129">
    <property type="entry name" value="KISc"/>
    <property type="match status" value="1"/>
</dbReference>
<dbReference type="InterPro" id="IPR027640">
    <property type="entry name" value="Kinesin-like_fam"/>
</dbReference>
<dbReference type="PANTHER" id="PTHR47968:SF75">
    <property type="entry name" value="CENTROMERE-ASSOCIATED PROTEIN E"/>
    <property type="match status" value="1"/>
</dbReference>
<dbReference type="Gene3D" id="3.40.850.10">
    <property type="entry name" value="Kinesin motor domain"/>
    <property type="match status" value="1"/>
</dbReference>
<dbReference type="SUPFAM" id="SSF52540">
    <property type="entry name" value="P-loop containing nucleoside triphosphate hydrolases"/>
    <property type="match status" value="1"/>
</dbReference>
<feature type="coiled-coil region" evidence="5">
    <location>
        <begin position="1107"/>
        <end position="1138"/>
    </location>
</feature>
<keyword evidence="10" id="KW-1185">Reference proteome</keyword>
<dbReference type="PANTHER" id="PTHR47968">
    <property type="entry name" value="CENTROMERE PROTEIN E"/>
    <property type="match status" value="1"/>
</dbReference>
<dbReference type="PRINTS" id="PR00380">
    <property type="entry name" value="KINESINHEAVY"/>
</dbReference>
<keyword evidence="4" id="KW-0547">Nucleotide-binding</keyword>
<dbReference type="InterPro" id="IPR036961">
    <property type="entry name" value="Kinesin_motor_dom_sf"/>
</dbReference>
<keyword evidence="3" id="KW-0862">Zinc</keyword>
<dbReference type="Pfam" id="PF00225">
    <property type="entry name" value="Kinesin"/>
    <property type="match status" value="1"/>
</dbReference>
<evidence type="ECO:0000256" key="6">
    <source>
        <dbReference type="SAM" id="MobiDB-lite"/>
    </source>
</evidence>
<feature type="domain" description="Kinesin motor" evidence="7">
    <location>
        <begin position="9"/>
        <end position="332"/>
    </location>
</feature>
<feature type="coiled-coil region" evidence="5">
    <location>
        <begin position="790"/>
        <end position="829"/>
    </location>
</feature>
<keyword evidence="4" id="KW-0067">ATP-binding</keyword>
<dbReference type="PROSITE" id="PS50119">
    <property type="entry name" value="ZF_BBOX"/>
    <property type="match status" value="1"/>
</dbReference>
<evidence type="ECO:0000259" key="7">
    <source>
        <dbReference type="PROSITE" id="PS50067"/>
    </source>
</evidence>
<dbReference type="InterPro" id="IPR027417">
    <property type="entry name" value="P-loop_NTPase"/>
</dbReference>
<comment type="similarity">
    <text evidence="4">Belongs to the TRAFAC class myosin-kinesin ATPase superfamily. Kinesin family.</text>
</comment>
<feature type="compositionally biased region" description="Low complexity" evidence="6">
    <location>
        <begin position="932"/>
        <end position="951"/>
    </location>
</feature>
<feature type="region of interest" description="Disordered" evidence="6">
    <location>
        <begin position="857"/>
        <end position="882"/>
    </location>
</feature>
<evidence type="ECO:0000256" key="5">
    <source>
        <dbReference type="SAM" id="Coils"/>
    </source>
</evidence>
<evidence type="ECO:0000313" key="10">
    <source>
        <dbReference type="Proteomes" id="UP001281761"/>
    </source>
</evidence>
<proteinExistence type="inferred from homology"/>
<feature type="coiled-coil region" evidence="5">
    <location>
        <begin position="980"/>
        <end position="1055"/>
    </location>
</feature>
<keyword evidence="2 4" id="KW-0505">Motor protein</keyword>
<organism evidence="9 10">
    <name type="scientific">Blattamonas nauphoetae</name>
    <dbReference type="NCBI Taxonomy" id="2049346"/>
    <lineage>
        <taxon>Eukaryota</taxon>
        <taxon>Metamonada</taxon>
        <taxon>Preaxostyla</taxon>
        <taxon>Oxymonadida</taxon>
        <taxon>Blattamonas</taxon>
    </lineage>
</organism>
<keyword evidence="3" id="KW-0479">Metal-binding</keyword>
<dbReference type="InterPro" id="IPR001752">
    <property type="entry name" value="Kinesin_motor_dom"/>
</dbReference>
<keyword evidence="3" id="KW-0863">Zinc-finger</keyword>
<evidence type="ECO:0000259" key="8">
    <source>
        <dbReference type="PROSITE" id="PS50119"/>
    </source>
</evidence>
<reference evidence="9 10" key="1">
    <citation type="journal article" date="2022" name="bioRxiv">
        <title>Genomics of Preaxostyla Flagellates Illuminates Evolutionary Transitions and the Path Towards Mitochondrial Loss.</title>
        <authorList>
            <person name="Novak L.V.F."/>
            <person name="Treitli S.C."/>
            <person name="Pyrih J."/>
            <person name="Halakuc P."/>
            <person name="Pipaliya S.V."/>
            <person name="Vacek V."/>
            <person name="Brzon O."/>
            <person name="Soukal P."/>
            <person name="Eme L."/>
            <person name="Dacks J.B."/>
            <person name="Karnkowska A."/>
            <person name="Elias M."/>
            <person name="Hampl V."/>
        </authorList>
    </citation>
    <scope>NUCLEOTIDE SEQUENCE [LARGE SCALE GENOMIC DNA]</scope>
    <source>
        <strain evidence="9">NAU3</strain>
        <tissue evidence="9">Gut</tissue>
    </source>
</reference>
<feature type="coiled-coil region" evidence="5">
    <location>
        <begin position="337"/>
        <end position="378"/>
    </location>
</feature>
<name>A0ABQ9XY89_9EUKA</name>
<keyword evidence="1 5" id="KW-0175">Coiled coil</keyword>
<sequence length="1424" mass="163263">MTSSSGGGDVKVVARFRPLNSLEKSKNGKLCVELKDDQQSLVLDVNGQKRNYNFDHVFPYYVDQSVVYDVTARQVIDDVLNGVNGTILAYGQTSSGKTFTMMGPDDYDAKSAGIIPRMVDHILERIKHSPKELEYIVQSAYAEIYLERIRDLLDISKTNLEIHQKKNNIYIEGITWRDCKASVDFLDMLALGDANRKTAATGMNDRSSRSHTIFMVKVTQRNRETDSTKTGLMYLVDLAGSEKIGQTGAEGQQLEEAKKINLSLTSLGNVIKALTDPAAKHVPYRDSKLTRLLQETFGGNSRTVLVINSSGSSTNAFETQSTLEFGKRAKEVKNKVIVNQELSNAELKAMLNKAKSEIETLKKKNSQLMKIIQEVQKGGSFDMSQFGAMMGEDGEGDEGEGQGGLTGMMKSVQELEDLKQKMAEKEQEIETLTIRNANLEDSINTRLDEIDDLKDEINDMKQGKTDSKGSAKVKAERDNALTQLKGATQRLEKQEKSIEALIGLLGVEAQPGETLQDTLDRLNRLGSDAFQIKGKGVDNETQTNESEVFLNPTYDPDAAIAAGLAVIESTNPLERTKPDEFLSGFYRLTQHFTRRNLDPDDDDCITDESVPATFDFWNPSSLVTTNAEAGVEDDFGSGDQMCFYCANLCKDADTQKLKTAEVFCHRCKAPFCQECHDGIHAHGAMKMHTSINLRLAAKEEVDKIAQFLKSDYPKVFEEVKAPVVIIQEAVKSEGEDEENDEEAKARAEKRKKDKKKKKENKAFGCIQLPVVENEDMGKEELISRGLTNTRRTEEEEAEREARRLAEEKIRAEERKKEDERIQIETALSQALDIRRSQVDELETLWGRVRKEVEVTRQMAPQRTTTPLEDQKENGTDEEQNDVASEADIQTLHETKAEWKERLRQTETKYEEQMEHVNRLIADVRTRRDALKSVSTLTTTPTDGTTTTPTVGTESVLNDHSTLVSLQGVCERGIEAATTLTEELRKTKNEWKVEVGELKEKWEREVQETKEKNEKEKKELNDEYERTISEMSQSSEQILAQTKAEWNDRLAKKEEEWKERMTVVNGMIEEEKRGLILIHLGVVHDRDSEIQRLQNAFQMGLEEAAGFSMLLRRTKEEWRKEVEETKEKWENEVAETKRNWATEVRELNEEWSTRMQQTQMNTEDEMERHHREWKNRLAKKETEWKERMTVVNGMIEEEKRSLILIHLGVVHERDIEIQRLQNACGMGLEDFLTLKHSFVDLQNEYARMEAEKNTRIREEVETSRMEKEEIDERQRMWLVEQNRLRQTSDNLKRHILLMNAKEEEWKRVREDNTSKQNTIDTHVHHIREQEQQRRKDRAEAALKITQLESELMERCKKVVELEYIVEAFKVKEKTENGSSEGSVTEDETIWRLKRSLKRLENQIVSMVESRMDRNLDSPSCSEVNQ</sequence>
<feature type="region of interest" description="Disordered" evidence="6">
    <location>
        <begin position="931"/>
        <end position="951"/>
    </location>
</feature>
<feature type="coiled-coil region" evidence="5">
    <location>
        <begin position="888"/>
        <end position="922"/>
    </location>
</feature>
<feature type="compositionally biased region" description="Polar residues" evidence="6">
    <location>
        <begin position="858"/>
        <end position="867"/>
    </location>
</feature>
<gene>
    <name evidence="9" type="ORF">BLNAU_8661</name>
</gene>
<feature type="binding site" evidence="4">
    <location>
        <begin position="91"/>
        <end position="98"/>
    </location>
    <ligand>
        <name>ATP</name>
        <dbReference type="ChEBI" id="CHEBI:30616"/>
    </ligand>
</feature>
<feature type="domain" description="B box-type" evidence="8">
    <location>
        <begin position="644"/>
        <end position="693"/>
    </location>
</feature>
<comment type="caution">
    <text evidence="9">The sequence shown here is derived from an EMBL/GenBank/DDBJ whole genome shotgun (WGS) entry which is preliminary data.</text>
</comment>
<feature type="region of interest" description="Disordered" evidence="6">
    <location>
        <begin position="732"/>
        <end position="754"/>
    </location>
</feature>
<evidence type="ECO:0000313" key="9">
    <source>
        <dbReference type="EMBL" id="KAK2956438.1"/>
    </source>
</evidence>
<dbReference type="PROSITE" id="PS50067">
    <property type="entry name" value="KINESIN_MOTOR_2"/>
    <property type="match status" value="1"/>
</dbReference>
<dbReference type="EMBL" id="JARBJD010000056">
    <property type="protein sequence ID" value="KAK2956438.1"/>
    <property type="molecule type" value="Genomic_DNA"/>
</dbReference>
<evidence type="ECO:0000256" key="2">
    <source>
        <dbReference type="ARBA" id="ARBA00023175"/>
    </source>
</evidence>
<evidence type="ECO:0000256" key="3">
    <source>
        <dbReference type="PROSITE-ProRule" id="PRU00024"/>
    </source>
</evidence>
<accession>A0ABQ9XY89</accession>
<evidence type="ECO:0000256" key="1">
    <source>
        <dbReference type="ARBA" id="ARBA00023054"/>
    </source>
</evidence>
<evidence type="ECO:0000256" key="4">
    <source>
        <dbReference type="PROSITE-ProRule" id="PRU00283"/>
    </source>
</evidence>
<protein>
    <submittedName>
        <fullName evidence="9">Kinesin heavy chain</fullName>
    </submittedName>
</protein>